<proteinExistence type="predicted"/>
<gene>
    <name evidence="3" type="ORF">KHLLAP_LOCUS1067</name>
</gene>
<keyword evidence="4" id="KW-1185">Reference proteome</keyword>
<evidence type="ECO:0000256" key="1">
    <source>
        <dbReference type="SAM" id="MobiDB-lite"/>
    </source>
</evidence>
<feature type="transmembrane region" description="Helical" evidence="2">
    <location>
        <begin position="15"/>
        <end position="37"/>
    </location>
</feature>
<dbReference type="Proteomes" id="UP001295740">
    <property type="component" value="Unassembled WGS sequence"/>
</dbReference>
<feature type="transmembrane region" description="Helical" evidence="2">
    <location>
        <begin position="174"/>
        <end position="194"/>
    </location>
</feature>
<keyword evidence="2" id="KW-1133">Transmembrane helix</keyword>
<accession>A0AAI8V931</accession>
<feature type="transmembrane region" description="Helical" evidence="2">
    <location>
        <begin position="49"/>
        <end position="67"/>
    </location>
</feature>
<keyword evidence="2" id="KW-0812">Transmembrane</keyword>
<sequence length="261" mass="28978">MAYKVLRREWRSKSAMYIMMFAELGATVAMLVLFGIAQPNLYRTKLWQAGYELGFNSSPAVILYAYANHVSQPNLPFVWSQTLTNFNVAISVISLFFLLTKLIAFILHVWYPVVALLFNVSLVAFYAASLGGQAGPDYLDPTKPSPVAWYIAKPCTVAANKAVQGNCTLAKGTFAATSVMFAVTLVNLGLNIWAMLPNEADKKDVDSDDDSYSSPSAMKRGAEWEMQGIPPTPRTATMPYTPRTMAFNTLERKMPLRREYG</sequence>
<keyword evidence="2" id="KW-0472">Membrane</keyword>
<evidence type="ECO:0000313" key="3">
    <source>
        <dbReference type="EMBL" id="CAJ2500599.1"/>
    </source>
</evidence>
<dbReference type="AlphaFoldDB" id="A0AAI8V931"/>
<feature type="transmembrane region" description="Helical" evidence="2">
    <location>
        <begin position="105"/>
        <end position="128"/>
    </location>
</feature>
<protein>
    <submittedName>
        <fullName evidence="3">Uu.00g034520.m01.CDS01</fullName>
    </submittedName>
</protein>
<feature type="transmembrane region" description="Helical" evidence="2">
    <location>
        <begin position="79"/>
        <end position="98"/>
    </location>
</feature>
<evidence type="ECO:0000256" key="2">
    <source>
        <dbReference type="SAM" id="Phobius"/>
    </source>
</evidence>
<comment type="caution">
    <text evidence="3">The sequence shown here is derived from an EMBL/GenBank/DDBJ whole genome shotgun (WGS) entry which is preliminary data.</text>
</comment>
<name>A0AAI8V931_9PEZI</name>
<feature type="region of interest" description="Disordered" evidence="1">
    <location>
        <begin position="203"/>
        <end position="241"/>
    </location>
</feature>
<evidence type="ECO:0000313" key="4">
    <source>
        <dbReference type="Proteomes" id="UP001295740"/>
    </source>
</evidence>
<organism evidence="3 4">
    <name type="scientific">Anthostomella pinea</name>
    <dbReference type="NCBI Taxonomy" id="933095"/>
    <lineage>
        <taxon>Eukaryota</taxon>
        <taxon>Fungi</taxon>
        <taxon>Dikarya</taxon>
        <taxon>Ascomycota</taxon>
        <taxon>Pezizomycotina</taxon>
        <taxon>Sordariomycetes</taxon>
        <taxon>Xylariomycetidae</taxon>
        <taxon>Xylariales</taxon>
        <taxon>Xylariaceae</taxon>
        <taxon>Anthostomella</taxon>
    </lineage>
</organism>
<reference evidence="3" key="1">
    <citation type="submission" date="2023-10" db="EMBL/GenBank/DDBJ databases">
        <authorList>
            <person name="Hackl T."/>
        </authorList>
    </citation>
    <scope>NUCLEOTIDE SEQUENCE</scope>
</reference>
<dbReference type="EMBL" id="CAUWAG010000003">
    <property type="protein sequence ID" value="CAJ2500599.1"/>
    <property type="molecule type" value="Genomic_DNA"/>
</dbReference>